<evidence type="ECO:0000313" key="1">
    <source>
        <dbReference type="EMBL" id="JAC64041.1"/>
    </source>
</evidence>
<protein>
    <submittedName>
        <fullName evidence="1">Uncharacterized protein</fullName>
    </submittedName>
</protein>
<name>A0A061R0H8_9CHLO</name>
<dbReference type="EMBL" id="GBEZ01022814">
    <property type="protein sequence ID" value="JAC64041.1"/>
    <property type="molecule type" value="Transcribed_RNA"/>
</dbReference>
<sequence length="51" mass="5438">ITTYKLKQRTPLPIASSSYQLGGPLHGISATSTASNTSASTHKFPFIFLVT</sequence>
<proteinExistence type="predicted"/>
<reference evidence="1" key="1">
    <citation type="submission" date="2014-05" db="EMBL/GenBank/DDBJ databases">
        <title>The transcriptome of the halophilic microalga Tetraselmis sp. GSL018 isolated from the Great Salt Lake, Utah.</title>
        <authorList>
            <person name="Jinkerson R.E."/>
            <person name="D'Adamo S."/>
            <person name="Posewitz M.C."/>
        </authorList>
    </citation>
    <scope>NUCLEOTIDE SEQUENCE</scope>
    <source>
        <strain evidence="1">GSL018</strain>
    </source>
</reference>
<feature type="non-terminal residue" evidence="1">
    <location>
        <position position="1"/>
    </location>
</feature>
<gene>
    <name evidence="1" type="ORF">TSPGSL018_19167</name>
</gene>
<organism evidence="1">
    <name type="scientific">Tetraselmis sp. GSL018</name>
    <dbReference type="NCBI Taxonomy" id="582737"/>
    <lineage>
        <taxon>Eukaryota</taxon>
        <taxon>Viridiplantae</taxon>
        <taxon>Chlorophyta</taxon>
        <taxon>core chlorophytes</taxon>
        <taxon>Chlorodendrophyceae</taxon>
        <taxon>Chlorodendrales</taxon>
        <taxon>Chlorodendraceae</taxon>
        <taxon>Tetraselmis</taxon>
    </lineage>
</organism>
<accession>A0A061R0H8</accession>
<dbReference type="AlphaFoldDB" id="A0A061R0H8"/>